<accession>A0A919R1Y2</accession>
<keyword evidence="1" id="KW-0808">Transferase</keyword>
<protein>
    <recommendedName>
        <fullName evidence="3">N-acetyltransferase domain-containing protein</fullName>
    </recommendedName>
</protein>
<dbReference type="PROSITE" id="PS51186">
    <property type="entry name" value="GNAT"/>
    <property type="match status" value="1"/>
</dbReference>
<dbReference type="Gene3D" id="3.40.630.30">
    <property type="match status" value="1"/>
</dbReference>
<name>A0A919R1Y2_9ACTN</name>
<dbReference type="AlphaFoldDB" id="A0A919R1Y2"/>
<dbReference type="PANTHER" id="PTHR43877">
    <property type="entry name" value="AMINOALKYLPHOSPHONATE N-ACETYLTRANSFERASE-RELATED-RELATED"/>
    <property type="match status" value="1"/>
</dbReference>
<dbReference type="Proteomes" id="UP000655287">
    <property type="component" value="Unassembled WGS sequence"/>
</dbReference>
<dbReference type="InterPro" id="IPR050832">
    <property type="entry name" value="Bact_Acetyltransf"/>
</dbReference>
<gene>
    <name evidence="4" type="ORF">Sru01_32280</name>
</gene>
<evidence type="ECO:0000313" key="5">
    <source>
        <dbReference type="Proteomes" id="UP000655287"/>
    </source>
</evidence>
<dbReference type="RefSeq" id="WP_203985422.1">
    <property type="nucleotide sequence ID" value="NZ_BOOU01000046.1"/>
</dbReference>
<evidence type="ECO:0000256" key="1">
    <source>
        <dbReference type="ARBA" id="ARBA00022679"/>
    </source>
</evidence>
<sequence length="191" mass="20663">MADVGVRPARREDAPAVAATQIRAWKAGYRDLLPEAALAQMTGPAAEELWRRQWEEAVVTPPTPRHRLLVAVEAEDVLDQVAGGPGGGRVVGLASHGPAEDPDVEPGTTAELLTLLVDPDHIRRGHGSRLLNATVDHLREDGFTTVVTWAFAEDSATLGFLESAGWGPDEVERVLDMERPIRMIRLATDIA</sequence>
<comment type="caution">
    <text evidence="4">The sequence shown here is derived from an EMBL/GenBank/DDBJ whole genome shotgun (WGS) entry which is preliminary data.</text>
</comment>
<evidence type="ECO:0000256" key="2">
    <source>
        <dbReference type="ARBA" id="ARBA00023315"/>
    </source>
</evidence>
<dbReference type="CDD" id="cd04301">
    <property type="entry name" value="NAT_SF"/>
    <property type="match status" value="1"/>
</dbReference>
<evidence type="ECO:0000313" key="4">
    <source>
        <dbReference type="EMBL" id="GII78246.1"/>
    </source>
</evidence>
<reference evidence="4" key="1">
    <citation type="submission" date="2021-01" db="EMBL/GenBank/DDBJ databases">
        <title>Whole genome shotgun sequence of Sphaerisporangium rufum NBRC 109079.</title>
        <authorList>
            <person name="Komaki H."/>
            <person name="Tamura T."/>
        </authorList>
    </citation>
    <scope>NUCLEOTIDE SEQUENCE</scope>
    <source>
        <strain evidence="4">NBRC 109079</strain>
    </source>
</reference>
<dbReference type="Pfam" id="PF00583">
    <property type="entry name" value="Acetyltransf_1"/>
    <property type="match status" value="1"/>
</dbReference>
<dbReference type="GO" id="GO:0016747">
    <property type="term" value="F:acyltransferase activity, transferring groups other than amino-acyl groups"/>
    <property type="evidence" value="ECO:0007669"/>
    <property type="project" value="InterPro"/>
</dbReference>
<keyword evidence="2" id="KW-0012">Acyltransferase</keyword>
<dbReference type="InterPro" id="IPR016181">
    <property type="entry name" value="Acyl_CoA_acyltransferase"/>
</dbReference>
<proteinExistence type="predicted"/>
<organism evidence="4 5">
    <name type="scientific">Sphaerisporangium rufum</name>
    <dbReference type="NCBI Taxonomy" id="1381558"/>
    <lineage>
        <taxon>Bacteria</taxon>
        <taxon>Bacillati</taxon>
        <taxon>Actinomycetota</taxon>
        <taxon>Actinomycetes</taxon>
        <taxon>Streptosporangiales</taxon>
        <taxon>Streptosporangiaceae</taxon>
        <taxon>Sphaerisporangium</taxon>
    </lineage>
</organism>
<dbReference type="EMBL" id="BOOU01000046">
    <property type="protein sequence ID" value="GII78246.1"/>
    <property type="molecule type" value="Genomic_DNA"/>
</dbReference>
<feature type="domain" description="N-acetyltransferase" evidence="3">
    <location>
        <begin position="4"/>
        <end position="188"/>
    </location>
</feature>
<keyword evidence="5" id="KW-1185">Reference proteome</keyword>
<dbReference type="InterPro" id="IPR000182">
    <property type="entry name" value="GNAT_dom"/>
</dbReference>
<evidence type="ECO:0000259" key="3">
    <source>
        <dbReference type="PROSITE" id="PS51186"/>
    </source>
</evidence>
<dbReference type="SUPFAM" id="SSF55729">
    <property type="entry name" value="Acyl-CoA N-acyltransferases (Nat)"/>
    <property type="match status" value="1"/>
</dbReference>